<dbReference type="SMART" id="SM00220">
    <property type="entry name" value="S_TKc"/>
    <property type="match status" value="1"/>
</dbReference>
<dbReference type="PROSITE" id="PS50011">
    <property type="entry name" value="PROTEIN_KINASE_DOM"/>
    <property type="match status" value="1"/>
</dbReference>
<evidence type="ECO:0000256" key="9">
    <source>
        <dbReference type="ARBA" id="ARBA00048679"/>
    </source>
</evidence>
<feature type="region of interest" description="Disordered" evidence="10">
    <location>
        <begin position="1"/>
        <end position="81"/>
    </location>
</feature>
<organism evidence="12 13">
    <name type="scientific">Kwoniella dendrophila CBS 6074</name>
    <dbReference type="NCBI Taxonomy" id="1295534"/>
    <lineage>
        <taxon>Eukaryota</taxon>
        <taxon>Fungi</taxon>
        <taxon>Dikarya</taxon>
        <taxon>Basidiomycota</taxon>
        <taxon>Agaricomycotina</taxon>
        <taxon>Tremellomycetes</taxon>
        <taxon>Tremellales</taxon>
        <taxon>Cryptococcaceae</taxon>
        <taxon>Kwoniella</taxon>
    </lineage>
</organism>
<feature type="domain" description="Protein kinase" evidence="11">
    <location>
        <begin position="90"/>
        <end position="397"/>
    </location>
</feature>
<feature type="compositionally biased region" description="Polar residues" evidence="10">
    <location>
        <begin position="1059"/>
        <end position="1070"/>
    </location>
</feature>
<proteinExistence type="inferred from homology"/>
<feature type="compositionally biased region" description="Low complexity" evidence="10">
    <location>
        <begin position="705"/>
        <end position="723"/>
    </location>
</feature>
<dbReference type="Proteomes" id="UP001355207">
    <property type="component" value="Chromosome 11"/>
</dbReference>
<dbReference type="EMBL" id="CP144108">
    <property type="protein sequence ID" value="WWC92991.1"/>
    <property type="molecule type" value="Genomic_DNA"/>
</dbReference>
<dbReference type="Gene3D" id="3.30.200.20">
    <property type="entry name" value="Phosphorylase Kinase, domain 1"/>
    <property type="match status" value="1"/>
</dbReference>
<dbReference type="RefSeq" id="XP_066079753.1">
    <property type="nucleotide sequence ID" value="XM_066223656.1"/>
</dbReference>
<feature type="compositionally biased region" description="Polar residues" evidence="10">
    <location>
        <begin position="970"/>
        <end position="987"/>
    </location>
</feature>
<feature type="region of interest" description="Disordered" evidence="10">
    <location>
        <begin position="483"/>
        <end position="514"/>
    </location>
</feature>
<dbReference type="Gene3D" id="1.10.510.10">
    <property type="entry name" value="Transferase(Phosphotransferase) domain 1"/>
    <property type="match status" value="2"/>
</dbReference>
<dbReference type="InterPro" id="IPR045270">
    <property type="entry name" value="STKc_AGC"/>
</dbReference>
<feature type="compositionally biased region" description="Low complexity" evidence="10">
    <location>
        <begin position="1016"/>
        <end position="1039"/>
    </location>
</feature>
<dbReference type="GeneID" id="91098623"/>
<feature type="compositionally biased region" description="Low complexity" evidence="10">
    <location>
        <begin position="949"/>
        <end position="964"/>
    </location>
</feature>
<accession>A0AAX4K5T7</accession>
<dbReference type="InterPro" id="IPR050236">
    <property type="entry name" value="Ser_Thr_kinase_AGC"/>
</dbReference>
<evidence type="ECO:0000256" key="5">
    <source>
        <dbReference type="ARBA" id="ARBA00022741"/>
    </source>
</evidence>
<protein>
    <recommendedName>
        <fullName evidence="2">non-specific serine/threonine protein kinase</fullName>
        <ecNumber evidence="2">2.7.11.1</ecNumber>
    </recommendedName>
</protein>
<dbReference type="AlphaFoldDB" id="A0AAX4K5T7"/>
<feature type="region of interest" description="Disordered" evidence="10">
    <location>
        <begin position="844"/>
        <end position="904"/>
    </location>
</feature>
<feature type="region of interest" description="Disordered" evidence="10">
    <location>
        <begin position="665"/>
        <end position="685"/>
    </location>
</feature>
<dbReference type="PANTHER" id="PTHR24356">
    <property type="entry name" value="SERINE/THREONINE-PROTEIN KINASE"/>
    <property type="match status" value="1"/>
</dbReference>
<evidence type="ECO:0000256" key="7">
    <source>
        <dbReference type="ARBA" id="ARBA00022840"/>
    </source>
</evidence>
<evidence type="ECO:0000256" key="4">
    <source>
        <dbReference type="ARBA" id="ARBA00022679"/>
    </source>
</evidence>
<evidence type="ECO:0000256" key="2">
    <source>
        <dbReference type="ARBA" id="ARBA00012513"/>
    </source>
</evidence>
<dbReference type="GO" id="GO:0035556">
    <property type="term" value="P:intracellular signal transduction"/>
    <property type="evidence" value="ECO:0007669"/>
    <property type="project" value="TreeGrafter"/>
</dbReference>
<dbReference type="InterPro" id="IPR000719">
    <property type="entry name" value="Prot_kinase_dom"/>
</dbReference>
<keyword evidence="7" id="KW-0067">ATP-binding</keyword>
<evidence type="ECO:0000256" key="1">
    <source>
        <dbReference type="ARBA" id="ARBA00009903"/>
    </source>
</evidence>
<keyword evidence="5" id="KW-0547">Nucleotide-binding</keyword>
<dbReference type="SUPFAM" id="SSF56112">
    <property type="entry name" value="Protein kinase-like (PK-like)"/>
    <property type="match status" value="1"/>
</dbReference>
<keyword evidence="6" id="KW-0418">Kinase</keyword>
<feature type="compositionally biased region" description="Polar residues" evidence="10">
    <location>
        <begin position="890"/>
        <end position="904"/>
    </location>
</feature>
<dbReference type="GO" id="GO:0005524">
    <property type="term" value="F:ATP binding"/>
    <property type="evidence" value="ECO:0007669"/>
    <property type="project" value="UniProtKB-KW"/>
</dbReference>
<feature type="region of interest" description="Disordered" evidence="10">
    <location>
        <begin position="701"/>
        <end position="726"/>
    </location>
</feature>
<keyword evidence="4" id="KW-0808">Transferase</keyword>
<dbReference type="FunFam" id="1.10.510.10:FF:000604">
    <property type="entry name" value="AGC protein kinase"/>
    <property type="match status" value="1"/>
</dbReference>
<comment type="similarity">
    <text evidence="1">Belongs to the protein kinase superfamily. AGC Ser/Thr protein kinase family.</text>
</comment>
<feature type="compositionally biased region" description="Acidic residues" evidence="10">
    <location>
        <begin position="483"/>
        <end position="511"/>
    </location>
</feature>
<evidence type="ECO:0000313" key="13">
    <source>
        <dbReference type="Proteomes" id="UP001355207"/>
    </source>
</evidence>
<comment type="catalytic activity">
    <reaction evidence="9">
        <text>L-seryl-[protein] + ATP = O-phospho-L-seryl-[protein] + ADP + H(+)</text>
        <dbReference type="Rhea" id="RHEA:17989"/>
        <dbReference type="Rhea" id="RHEA-COMP:9863"/>
        <dbReference type="Rhea" id="RHEA-COMP:11604"/>
        <dbReference type="ChEBI" id="CHEBI:15378"/>
        <dbReference type="ChEBI" id="CHEBI:29999"/>
        <dbReference type="ChEBI" id="CHEBI:30616"/>
        <dbReference type="ChEBI" id="CHEBI:83421"/>
        <dbReference type="ChEBI" id="CHEBI:456216"/>
        <dbReference type="EC" id="2.7.11.1"/>
    </reaction>
</comment>
<evidence type="ECO:0000256" key="3">
    <source>
        <dbReference type="ARBA" id="ARBA00022527"/>
    </source>
</evidence>
<dbReference type="Pfam" id="PF00069">
    <property type="entry name" value="Pkinase"/>
    <property type="match status" value="2"/>
</dbReference>
<keyword evidence="3" id="KW-0723">Serine/threonine-protein kinase</keyword>
<evidence type="ECO:0000259" key="11">
    <source>
        <dbReference type="PROSITE" id="PS50011"/>
    </source>
</evidence>
<feature type="region of interest" description="Disordered" evidence="10">
    <location>
        <begin position="941"/>
        <end position="1078"/>
    </location>
</feature>
<comment type="catalytic activity">
    <reaction evidence="8">
        <text>L-threonyl-[protein] + ATP = O-phospho-L-threonyl-[protein] + ADP + H(+)</text>
        <dbReference type="Rhea" id="RHEA:46608"/>
        <dbReference type="Rhea" id="RHEA-COMP:11060"/>
        <dbReference type="Rhea" id="RHEA-COMP:11605"/>
        <dbReference type="ChEBI" id="CHEBI:15378"/>
        <dbReference type="ChEBI" id="CHEBI:30013"/>
        <dbReference type="ChEBI" id="CHEBI:30616"/>
        <dbReference type="ChEBI" id="CHEBI:61977"/>
        <dbReference type="ChEBI" id="CHEBI:456216"/>
        <dbReference type="EC" id="2.7.11.1"/>
    </reaction>
</comment>
<feature type="compositionally biased region" description="Low complexity" evidence="10">
    <location>
        <begin position="873"/>
        <end position="889"/>
    </location>
</feature>
<evidence type="ECO:0000313" key="12">
    <source>
        <dbReference type="EMBL" id="WWC92991.1"/>
    </source>
</evidence>
<evidence type="ECO:0000256" key="8">
    <source>
        <dbReference type="ARBA" id="ARBA00047899"/>
    </source>
</evidence>
<dbReference type="GO" id="GO:0004674">
    <property type="term" value="F:protein serine/threonine kinase activity"/>
    <property type="evidence" value="ECO:0007669"/>
    <property type="project" value="UniProtKB-KW"/>
</dbReference>
<feature type="region of interest" description="Disordered" evidence="10">
    <location>
        <begin position="590"/>
        <end position="631"/>
    </location>
</feature>
<feature type="compositionally biased region" description="Low complexity" evidence="10">
    <location>
        <begin position="845"/>
        <end position="854"/>
    </location>
</feature>
<keyword evidence="13" id="KW-1185">Reference proteome</keyword>
<dbReference type="EC" id="2.7.11.1" evidence="2"/>
<evidence type="ECO:0000256" key="10">
    <source>
        <dbReference type="SAM" id="MobiDB-lite"/>
    </source>
</evidence>
<sequence length="1103" mass="121622">MSTIYSNVPLPPSPPYSRDGEESPSPHLIPPNGISTPDRTPSMSSSFGNSPRKEKAGPSVIPSQQRRKASTSDGSSTGANRRCVPRLEDFQLIRVLGKGCAGRVLLVKHTPTNNIRAMKAISKRSVLTHDELNHTLTEQSILRRFAVDEPNNRFVSKLHNSFTDRENFYFVMDFYPGGDLATQMEIHRILGDHRTRFYAADITQGLEDLHRHGIIVRDLKPENILLNAKGHAVLADFGLSKEFSYRGDPKPIYVVTYPGQPELPPWAGQGAGSMRVLPNGQKQLMVDKAYSFVETSEYLSPEVVKRNDYSYAVDWWALGCIVLEGLVGRVPFRKAEEEPPMVLWNKILYDSWDDFLHDPAMASFIPDPVTCSFIDALLQKDPMWRLTEPCVKEHEYFAYLDWETVRRGEYQDPHGLRLHPVAEYNTSYFPKLCLEEDPSVDMSTHDMRYEDNYKKTPLNDNALYALEQAKYRFELESFAWSREEDDYETVEESEIGESVAEEEEVEPEEEEQRGQALDGIVSAADEVVPIQVMEDGLSPELMETENPQIGIKVIEAQQTEDTKSQDKEDITIHPISTEHGISVPLSTVITGTAPSKDSPVTLQPGSPESAYSSNPPMPSPIPAPKSHVDNHTSPEDIAAALLKENAETKPDQVKLIEVVAATEDISSTPSDEKDISGVPKLDTPGKKLMEIDSASIHATEPIKPLSPQTPTSPLSTHSTGTRPIPIPIRPKAVRQLSEEVNLNLPQGLPSSGLSVSDVVTIPSPHPGSPSTRIHRRHPQLPIVDTIPIARLSVELHGGLRTHIDDEEWEELIAEGPDASAPNGNGLNQNHSFLGLGRVLKRRPSNLNGFNNNHNGSAISNGVGSGLRRQVKNSDTTTTSSQPSSSASPTKQNYRPNIFSNKSISNTKKAFGKLKQFPKLKSITSPTESSLKNQSHINIHSPLIEPPLIPNSSTNSSSSAPSSNAKDMSEPPTQNGRDQSSSKPSATAEQDRPNMGYRRHTESGLGWLQRRKKKSSPIKPIQPSKSSSKSASVSKANSPVIDPAIVNNTDFVADDEARQDGNTASSRSVSVSKDKEGLPKLSLDNIQLNGLDWEPFDGKGWGIE</sequence>
<feature type="compositionally biased region" description="Polar residues" evidence="10">
    <location>
        <begin position="33"/>
        <end position="49"/>
    </location>
</feature>
<dbReference type="PANTHER" id="PTHR24356:SF390">
    <property type="entry name" value="PROTEIN KINASE C, BRAIN ISOZYME-RELATED"/>
    <property type="match status" value="1"/>
</dbReference>
<dbReference type="InterPro" id="IPR011009">
    <property type="entry name" value="Kinase-like_dom_sf"/>
</dbReference>
<gene>
    <name evidence="12" type="ORF">L201_007955</name>
</gene>
<dbReference type="CDD" id="cd05123">
    <property type="entry name" value="STKc_AGC"/>
    <property type="match status" value="1"/>
</dbReference>
<name>A0AAX4K5T7_9TREE</name>
<evidence type="ECO:0000256" key="6">
    <source>
        <dbReference type="ARBA" id="ARBA00022777"/>
    </source>
</evidence>
<feature type="compositionally biased region" description="Polar residues" evidence="10">
    <location>
        <begin position="590"/>
        <end position="611"/>
    </location>
</feature>
<reference evidence="12 13" key="1">
    <citation type="submission" date="2024-01" db="EMBL/GenBank/DDBJ databases">
        <title>Comparative genomics of Cryptococcus and Kwoniella reveals pathogenesis evolution and contrasting modes of karyotype evolution via chromosome fusion or intercentromeric recombination.</title>
        <authorList>
            <person name="Coelho M.A."/>
            <person name="David-Palma M."/>
            <person name="Shea T."/>
            <person name="Bowers K."/>
            <person name="McGinley-Smith S."/>
            <person name="Mohammad A.W."/>
            <person name="Gnirke A."/>
            <person name="Yurkov A.M."/>
            <person name="Nowrousian M."/>
            <person name="Sun S."/>
            <person name="Cuomo C.A."/>
            <person name="Heitman J."/>
        </authorList>
    </citation>
    <scope>NUCLEOTIDE SEQUENCE [LARGE SCALE GENOMIC DNA]</scope>
    <source>
        <strain evidence="12 13">CBS 6074</strain>
    </source>
</reference>